<keyword evidence="2 4" id="KW-0547">Nucleotide-binding</keyword>
<evidence type="ECO:0000256" key="4">
    <source>
        <dbReference type="PROSITE-ProRule" id="PRU10141"/>
    </source>
</evidence>
<dbReference type="CDD" id="cd14003">
    <property type="entry name" value="STKc_AMPK-like"/>
    <property type="match status" value="1"/>
</dbReference>
<dbReference type="GO" id="GO:0005737">
    <property type="term" value="C:cytoplasm"/>
    <property type="evidence" value="ECO:0007669"/>
    <property type="project" value="TreeGrafter"/>
</dbReference>
<feature type="domain" description="Protein kinase" evidence="5">
    <location>
        <begin position="323"/>
        <end position="580"/>
    </location>
</feature>
<keyword evidence="3 4" id="KW-0067">ATP-binding</keyword>
<dbReference type="GO" id="GO:0005524">
    <property type="term" value="F:ATP binding"/>
    <property type="evidence" value="ECO:0007669"/>
    <property type="project" value="UniProtKB-UniRule"/>
</dbReference>
<dbReference type="Gene3D" id="1.10.510.10">
    <property type="entry name" value="Transferase(Phosphotransferase) domain 1"/>
    <property type="match status" value="1"/>
</dbReference>
<protein>
    <recommendedName>
        <fullName evidence="5">Protein kinase domain-containing protein</fullName>
    </recommendedName>
</protein>
<dbReference type="InterPro" id="IPR008271">
    <property type="entry name" value="Ser/Thr_kinase_AS"/>
</dbReference>
<comment type="subunit">
    <text evidence="1">Monomer.</text>
</comment>
<keyword evidence="7" id="KW-1185">Reference proteome</keyword>
<evidence type="ECO:0000256" key="2">
    <source>
        <dbReference type="ARBA" id="ARBA00022741"/>
    </source>
</evidence>
<dbReference type="InterPro" id="IPR011009">
    <property type="entry name" value="Kinase-like_dom_sf"/>
</dbReference>
<name>A0A8J8NU83_HALGN</name>
<evidence type="ECO:0000313" key="6">
    <source>
        <dbReference type="EMBL" id="TNV81223.1"/>
    </source>
</evidence>
<reference evidence="6" key="1">
    <citation type="submission" date="2019-06" db="EMBL/GenBank/DDBJ databases">
        <authorList>
            <person name="Zheng W."/>
        </authorList>
    </citation>
    <scope>NUCLEOTIDE SEQUENCE</scope>
    <source>
        <strain evidence="6">QDHG01</strain>
    </source>
</reference>
<dbReference type="SUPFAM" id="SSF56112">
    <property type="entry name" value="Protein kinase-like (PK-like)"/>
    <property type="match status" value="1"/>
</dbReference>
<dbReference type="PANTHER" id="PTHR24346">
    <property type="entry name" value="MAP/MICROTUBULE AFFINITY-REGULATING KINASE"/>
    <property type="match status" value="1"/>
</dbReference>
<dbReference type="AlphaFoldDB" id="A0A8J8NU83"/>
<dbReference type="InterPro" id="IPR000719">
    <property type="entry name" value="Prot_kinase_dom"/>
</dbReference>
<dbReference type="FunFam" id="3.30.200.20:FF:000042">
    <property type="entry name" value="Aurora kinase A"/>
    <property type="match status" value="1"/>
</dbReference>
<dbReference type="SMART" id="SM00220">
    <property type="entry name" value="S_TKc"/>
    <property type="match status" value="1"/>
</dbReference>
<evidence type="ECO:0000256" key="3">
    <source>
        <dbReference type="ARBA" id="ARBA00022840"/>
    </source>
</evidence>
<dbReference type="PROSITE" id="PS00107">
    <property type="entry name" value="PROTEIN_KINASE_ATP"/>
    <property type="match status" value="1"/>
</dbReference>
<accession>A0A8J8NU83</accession>
<evidence type="ECO:0000256" key="1">
    <source>
        <dbReference type="ARBA" id="ARBA00011245"/>
    </source>
</evidence>
<dbReference type="OrthoDB" id="449424at2759"/>
<organism evidence="6 7">
    <name type="scientific">Halteria grandinella</name>
    <dbReference type="NCBI Taxonomy" id="5974"/>
    <lineage>
        <taxon>Eukaryota</taxon>
        <taxon>Sar</taxon>
        <taxon>Alveolata</taxon>
        <taxon>Ciliophora</taxon>
        <taxon>Intramacronucleata</taxon>
        <taxon>Spirotrichea</taxon>
        <taxon>Stichotrichia</taxon>
        <taxon>Sporadotrichida</taxon>
        <taxon>Halteriidae</taxon>
        <taxon>Halteria</taxon>
    </lineage>
</organism>
<dbReference type="GO" id="GO:0035556">
    <property type="term" value="P:intracellular signal transduction"/>
    <property type="evidence" value="ECO:0007669"/>
    <property type="project" value="TreeGrafter"/>
</dbReference>
<evidence type="ECO:0000313" key="7">
    <source>
        <dbReference type="Proteomes" id="UP000785679"/>
    </source>
</evidence>
<dbReference type="FunFam" id="1.10.510.10:FF:000571">
    <property type="entry name" value="Maternal embryonic leucine zipper kinase"/>
    <property type="match status" value="1"/>
</dbReference>
<sequence length="625" mass="71321">MNYHSQKVPSLFDVTHNPSNQPSYPLSSYLRPQSSGVYSNKIVYTSSANLYLPPQFYSGAQQQQYDTVHLIPSDIRKHHLPGSSQVTPATLVQRQSMSNLGLRSTRWTGGAAAPVSYTNTSLNTTFTSNYKIATDLFCLGNYTRGNSSSQNRVARGEYTSRMKMKMANSFTTNDKENYIKHNNFVNQQPMSTKNNCPYEDIDKYNPLNTHIRGATTAETVCSPKNDFVQLQKQFNQSNASLKQLRAGSAANSRSNAALISDKLQKVENEIMMNQTKRNSLGTSNKTQLEVDNNYERRKTLAPSSAKPPLAVMKDTFTSSLEQYVIGKQIGQGAYANVKLVQHKGNNQRYALKVYEKFRLSDPMKRKAVQREIAVLKKIKHPNVIQLIELIDTPKQINLVTEYVPGISLYQYCKNVNPQRRIEEDQCRKIFKQIAEGMDYLHSQGVAHRDIKLDNILIEEKSNAVKIIDFGFSVLCNPSQKLKIFCGTPSYMAPELTMKREYDGRAVDMWALGVLLFVMLTGTFPFRGHSESELYAKIQRGVFQIPDYVSKEARRIIQGLLETNYKRRITARELVRDFQWIRGNDEQPRYHSQNQRETPNSILSEHYQKLTGRQNYASSNKQTMPR</sequence>
<dbReference type="Pfam" id="PF00069">
    <property type="entry name" value="Pkinase"/>
    <property type="match status" value="1"/>
</dbReference>
<dbReference type="GO" id="GO:0004674">
    <property type="term" value="F:protein serine/threonine kinase activity"/>
    <property type="evidence" value="ECO:0007669"/>
    <property type="project" value="TreeGrafter"/>
</dbReference>
<dbReference type="InterPro" id="IPR017441">
    <property type="entry name" value="Protein_kinase_ATP_BS"/>
</dbReference>
<dbReference type="EMBL" id="RRYP01006404">
    <property type="protein sequence ID" value="TNV81223.1"/>
    <property type="molecule type" value="Genomic_DNA"/>
</dbReference>
<proteinExistence type="predicted"/>
<dbReference type="PROSITE" id="PS00108">
    <property type="entry name" value="PROTEIN_KINASE_ST"/>
    <property type="match status" value="1"/>
</dbReference>
<evidence type="ECO:0000259" key="5">
    <source>
        <dbReference type="PROSITE" id="PS50011"/>
    </source>
</evidence>
<dbReference type="Proteomes" id="UP000785679">
    <property type="component" value="Unassembled WGS sequence"/>
</dbReference>
<dbReference type="PROSITE" id="PS50011">
    <property type="entry name" value="PROTEIN_KINASE_DOM"/>
    <property type="match status" value="1"/>
</dbReference>
<feature type="binding site" evidence="4">
    <location>
        <position position="352"/>
    </location>
    <ligand>
        <name>ATP</name>
        <dbReference type="ChEBI" id="CHEBI:30616"/>
    </ligand>
</feature>
<comment type="caution">
    <text evidence="6">The sequence shown here is derived from an EMBL/GenBank/DDBJ whole genome shotgun (WGS) entry which is preliminary data.</text>
</comment>
<dbReference type="PANTHER" id="PTHR24346:SF30">
    <property type="entry name" value="MATERNAL EMBRYONIC LEUCINE ZIPPER KINASE"/>
    <property type="match status" value="1"/>
</dbReference>
<gene>
    <name evidence="6" type="ORF">FGO68_gene1886</name>
</gene>